<dbReference type="Gene3D" id="6.10.20.150">
    <property type="match status" value="1"/>
</dbReference>
<dbReference type="EMBL" id="FN648143">
    <property type="protein sequence ID" value="CBJ25819.1"/>
    <property type="molecule type" value="Genomic_DNA"/>
</dbReference>
<proteinExistence type="predicted"/>
<dbReference type="SMART" id="SM00382">
    <property type="entry name" value="AAA"/>
    <property type="match status" value="1"/>
</dbReference>
<feature type="region of interest" description="Disordered" evidence="4">
    <location>
        <begin position="249"/>
        <end position="341"/>
    </location>
</feature>
<evidence type="ECO:0000313" key="7">
    <source>
        <dbReference type="Proteomes" id="UP000002630"/>
    </source>
</evidence>
<dbReference type="InterPro" id="IPR003960">
    <property type="entry name" value="ATPase_AAA_CS"/>
</dbReference>
<keyword evidence="3" id="KW-0175">Coiled coil</keyword>
<organism evidence="6 7">
    <name type="scientific">Ectocarpus siliculosus</name>
    <name type="common">Brown alga</name>
    <name type="synonym">Conferva siliculosa</name>
    <dbReference type="NCBI Taxonomy" id="2880"/>
    <lineage>
        <taxon>Eukaryota</taxon>
        <taxon>Sar</taxon>
        <taxon>Stramenopiles</taxon>
        <taxon>Ochrophyta</taxon>
        <taxon>PX clade</taxon>
        <taxon>Phaeophyceae</taxon>
        <taxon>Ectocarpales</taxon>
        <taxon>Ectocarpaceae</taxon>
        <taxon>Ectocarpus</taxon>
    </lineage>
</organism>
<accession>D7FLK3</accession>
<name>D7FLK3_ECTSI</name>
<gene>
    <name evidence="6" type="ORF">Esi_0016_0105</name>
</gene>
<dbReference type="InterPro" id="IPR027417">
    <property type="entry name" value="P-loop_NTPase"/>
</dbReference>
<dbReference type="InterPro" id="IPR050168">
    <property type="entry name" value="AAA_ATPase_domain"/>
</dbReference>
<dbReference type="Proteomes" id="UP000002630">
    <property type="component" value="Linkage Group LG12"/>
</dbReference>
<feature type="compositionally biased region" description="Acidic residues" evidence="4">
    <location>
        <begin position="251"/>
        <end position="261"/>
    </location>
</feature>
<dbReference type="STRING" id="2880.D7FLK3"/>
<evidence type="ECO:0000259" key="5">
    <source>
        <dbReference type="SMART" id="SM00382"/>
    </source>
</evidence>
<feature type="region of interest" description="Disordered" evidence="4">
    <location>
        <begin position="731"/>
        <end position="766"/>
    </location>
</feature>
<dbReference type="FunFam" id="3.40.50.300:FF:001025">
    <property type="entry name" value="ATPase family, AAA domain-containing 2B"/>
    <property type="match status" value="1"/>
</dbReference>
<dbReference type="AlphaFoldDB" id="D7FLK3"/>
<dbReference type="Pfam" id="PF00004">
    <property type="entry name" value="AAA"/>
    <property type="match status" value="1"/>
</dbReference>
<keyword evidence="2" id="KW-0067">ATP-binding</keyword>
<dbReference type="eggNOG" id="KOG0736">
    <property type="taxonomic scope" value="Eukaryota"/>
</dbReference>
<dbReference type="GO" id="GO:0005829">
    <property type="term" value="C:cytosol"/>
    <property type="evidence" value="ECO:0007669"/>
    <property type="project" value="TreeGrafter"/>
</dbReference>
<keyword evidence="7" id="KW-1185">Reference proteome</keyword>
<dbReference type="InParanoid" id="D7FLK3"/>
<evidence type="ECO:0000256" key="1">
    <source>
        <dbReference type="ARBA" id="ARBA00022741"/>
    </source>
</evidence>
<evidence type="ECO:0000256" key="4">
    <source>
        <dbReference type="SAM" id="MobiDB-lite"/>
    </source>
</evidence>
<dbReference type="PANTHER" id="PTHR23077">
    <property type="entry name" value="AAA-FAMILY ATPASE"/>
    <property type="match status" value="1"/>
</dbReference>
<dbReference type="GO" id="GO:0016558">
    <property type="term" value="P:protein import into peroxisome matrix"/>
    <property type="evidence" value="ECO:0007669"/>
    <property type="project" value="TreeGrafter"/>
</dbReference>
<dbReference type="GO" id="GO:0005524">
    <property type="term" value="F:ATP binding"/>
    <property type="evidence" value="ECO:0007669"/>
    <property type="project" value="UniProtKB-KW"/>
</dbReference>
<feature type="compositionally biased region" description="Gly residues" evidence="4">
    <location>
        <begin position="944"/>
        <end position="957"/>
    </location>
</feature>
<protein>
    <submittedName>
        <fullName evidence="6">AAA ATPase domain-containing protein</fullName>
    </submittedName>
</protein>
<feature type="region of interest" description="Disordered" evidence="4">
    <location>
        <begin position="58"/>
        <end position="81"/>
    </location>
</feature>
<dbReference type="InterPro" id="IPR003593">
    <property type="entry name" value="AAA+_ATPase"/>
</dbReference>
<feature type="compositionally biased region" description="Low complexity" evidence="4">
    <location>
        <begin position="272"/>
        <end position="291"/>
    </location>
</feature>
<dbReference type="GO" id="GO:0016887">
    <property type="term" value="F:ATP hydrolysis activity"/>
    <property type="evidence" value="ECO:0007669"/>
    <property type="project" value="InterPro"/>
</dbReference>
<feature type="region of interest" description="Disordered" evidence="4">
    <location>
        <begin position="102"/>
        <end position="121"/>
    </location>
</feature>
<keyword evidence="1" id="KW-0547">Nucleotide-binding</keyword>
<reference evidence="6 7" key="1">
    <citation type="journal article" date="2010" name="Nature">
        <title>The Ectocarpus genome and the independent evolution of multicellularity in brown algae.</title>
        <authorList>
            <person name="Cock J.M."/>
            <person name="Sterck L."/>
            <person name="Rouze P."/>
            <person name="Scornet D."/>
            <person name="Allen A.E."/>
            <person name="Amoutzias G."/>
            <person name="Anthouard V."/>
            <person name="Artiguenave F."/>
            <person name="Aury J.M."/>
            <person name="Badger J.H."/>
            <person name="Beszteri B."/>
            <person name="Billiau K."/>
            <person name="Bonnet E."/>
            <person name="Bothwell J.H."/>
            <person name="Bowler C."/>
            <person name="Boyen C."/>
            <person name="Brownlee C."/>
            <person name="Carrano C.J."/>
            <person name="Charrier B."/>
            <person name="Cho G.Y."/>
            <person name="Coelho S.M."/>
            <person name="Collen J."/>
            <person name="Corre E."/>
            <person name="Da Silva C."/>
            <person name="Delage L."/>
            <person name="Delaroque N."/>
            <person name="Dittami S.M."/>
            <person name="Doulbeau S."/>
            <person name="Elias M."/>
            <person name="Farnham G."/>
            <person name="Gachon C.M."/>
            <person name="Gschloessl B."/>
            <person name="Heesch S."/>
            <person name="Jabbari K."/>
            <person name="Jubin C."/>
            <person name="Kawai H."/>
            <person name="Kimura K."/>
            <person name="Kloareg B."/>
            <person name="Kupper F.C."/>
            <person name="Lang D."/>
            <person name="Le Bail A."/>
            <person name="Leblanc C."/>
            <person name="Lerouge P."/>
            <person name="Lohr M."/>
            <person name="Lopez P.J."/>
            <person name="Martens C."/>
            <person name="Maumus F."/>
            <person name="Michel G."/>
            <person name="Miranda-Saavedra D."/>
            <person name="Morales J."/>
            <person name="Moreau H."/>
            <person name="Motomura T."/>
            <person name="Nagasato C."/>
            <person name="Napoli C.A."/>
            <person name="Nelson D.R."/>
            <person name="Nyvall-Collen P."/>
            <person name="Peters A.F."/>
            <person name="Pommier C."/>
            <person name="Potin P."/>
            <person name="Poulain J."/>
            <person name="Quesneville H."/>
            <person name="Read B."/>
            <person name="Rensing S.A."/>
            <person name="Ritter A."/>
            <person name="Rousvoal S."/>
            <person name="Samanta M."/>
            <person name="Samson G."/>
            <person name="Schroeder D.C."/>
            <person name="Segurens B."/>
            <person name="Strittmatter M."/>
            <person name="Tonon T."/>
            <person name="Tregear J.W."/>
            <person name="Valentin K."/>
            <person name="von Dassow P."/>
            <person name="Yamagishi T."/>
            <person name="Van de Peer Y."/>
            <person name="Wincker P."/>
        </authorList>
    </citation>
    <scope>NUCLEOTIDE SEQUENCE [LARGE SCALE GENOMIC DNA]</scope>
    <source>
        <strain evidence="7">Ec32 / CCAP1310/4</strain>
    </source>
</reference>
<evidence type="ECO:0000313" key="6">
    <source>
        <dbReference type="EMBL" id="CBJ25819.1"/>
    </source>
</evidence>
<dbReference type="OrthoDB" id="2187at2759"/>
<feature type="domain" description="AAA+ ATPase" evidence="5">
    <location>
        <begin position="836"/>
        <end position="1027"/>
    </location>
</feature>
<dbReference type="PANTHER" id="PTHR23077:SF9">
    <property type="entry name" value="PEROXISOMAL ATPASE PEX6"/>
    <property type="match status" value="1"/>
</dbReference>
<dbReference type="PROSITE" id="PS00674">
    <property type="entry name" value="AAA"/>
    <property type="match status" value="1"/>
</dbReference>
<dbReference type="GO" id="GO:0005778">
    <property type="term" value="C:peroxisomal membrane"/>
    <property type="evidence" value="ECO:0007669"/>
    <property type="project" value="TreeGrafter"/>
</dbReference>
<sequence>MQKTRQSIIHLVPRVGNSIRDPFTEVGVTPRCLRRLQLLSGGWVRVYPAATTAATAAASTTTHPAFSSRSPHHLPPHDVSPRPLENQAIGLLCRVVAVSNGSVGDSGDDRRGGSGGVRPLADDEALIPPSVAFNAGLGPYSDHVILRWASNSGGNNGGGNSKHGAALLHSPPAIACAASVSRVKKPRPTGVPGGGGGGSTARRAKAHALALTSFFSAPRVLCVGDIFGVPIPRPGSSTTGGCWWQELQEKDGDDSDCEEGTDPPSPDERGWGAAEEAVTAEAAPAGSAGSVPREDVPERSAASDWITARGDGLGGNVDGGSSDRRQPARAPPPRRRRESVAQRFRAAIVRQGSELVFFRVTELRGAGTRGGGAGRSSEEASLGLAAGNDERFEQEGSPEAEAAAGMVVSQRVTELREGGPICSPVPETLRYQRFVCRANGYPCPEAKPPFDERCVEAVVAALAPVVGPEAFRLLVVARSRPAVLLHGPGAAEGGGSLVEAAAERLGMHVRTVAMRSVLGSAPHAGGAGFAAGGAAGALRQEFQAAMEASPCVLHLRGITSLAAGARQDPGGEEADERFVESLSACLEKIDSAAAAAAATMPGEGRGSRRVQERGRSLPSSSYVAAGAVVLVGSAESLERVPVSLRRCFTHEVLAPFPPEKLRLSLLEHHLGGVTTAECITREALKGLARRLLGRSATEIQTLVANAGGEALARSFGGPGVDWLAVAESEAAKAQQQNGRGRPSVVSGTAAAGGAERGGDSVGGEGGRGKLVLTLTDLEKGEKRLPAPSSSMKMGCPKIPQVKWDDIGGLGSVKREILDVIELPLKHPEVFGKGVKRRAGILLYGPPGTGKTLLAKAVATECGLPFFSVKGPELLDMYVGESERNVREVFAQARLAAPCVLFFDELDSLAPARGRGGDSGGVMDRVVAQLLAELDGAASASSSSGGSGGGGGGGGGTDSEGDDDESKVHRHQRHGQDESYDGDGGGGGDTVGEETVFVIGATNRPDLLDPSLMRPGRFDRLLYLGVSGDRETQTKVLRAITRKFGFEEEDSEHGVDLAEIVRDRIPPQFTGADLSAVASNALQLALRRRVAEIEAEVAETNARELYLRPVTPQQLLARLSEDELAVKVSREDLEAACLSVTPSVSEDELRHYERMRLQFSGDGVDDSTAAEARGAWKPAARMA</sequence>
<dbReference type="EMBL" id="FN649737">
    <property type="protein sequence ID" value="CBJ25819.1"/>
    <property type="molecule type" value="Genomic_DNA"/>
</dbReference>
<dbReference type="SUPFAM" id="SSF52540">
    <property type="entry name" value="P-loop containing nucleoside triphosphate hydrolases"/>
    <property type="match status" value="2"/>
</dbReference>
<dbReference type="InterPro" id="IPR003959">
    <property type="entry name" value="ATPase_AAA_core"/>
</dbReference>
<feature type="region of interest" description="Disordered" evidence="4">
    <location>
        <begin position="937"/>
        <end position="991"/>
    </location>
</feature>
<evidence type="ECO:0000256" key="3">
    <source>
        <dbReference type="ARBA" id="ARBA00023054"/>
    </source>
</evidence>
<evidence type="ECO:0000256" key="2">
    <source>
        <dbReference type="ARBA" id="ARBA00022840"/>
    </source>
</evidence>
<dbReference type="Gene3D" id="3.40.50.300">
    <property type="entry name" value="P-loop containing nucleotide triphosphate hydrolases"/>
    <property type="match status" value="2"/>
</dbReference>